<dbReference type="SUPFAM" id="SSF50978">
    <property type="entry name" value="WD40 repeat-like"/>
    <property type="match status" value="1"/>
</dbReference>
<dbReference type="PANTHER" id="PTHR15271:SF4">
    <property type="entry name" value="CHROMATIN ASSEMBLY FACTOR 1 SUBUNIT B"/>
    <property type="match status" value="1"/>
</dbReference>
<feature type="region of interest" description="Disordered" evidence="10">
    <location>
        <begin position="602"/>
        <end position="632"/>
    </location>
</feature>
<dbReference type="InterPro" id="IPR055410">
    <property type="entry name" value="Beta-prop_CAF1B_HIR1"/>
</dbReference>
<feature type="compositionally biased region" description="Low complexity" evidence="10">
    <location>
        <begin position="58"/>
        <end position="77"/>
    </location>
</feature>
<dbReference type="Proteomes" id="UP000054845">
    <property type="component" value="Unassembled WGS sequence"/>
</dbReference>
<keyword evidence="4" id="KW-0677">Repeat</keyword>
<dbReference type="GO" id="GO:0006335">
    <property type="term" value="P:DNA replication-dependent chromatin assembly"/>
    <property type="evidence" value="ECO:0007669"/>
    <property type="project" value="InterPro"/>
</dbReference>
<feature type="compositionally biased region" description="Polar residues" evidence="10">
    <location>
        <begin position="449"/>
        <end position="487"/>
    </location>
</feature>
<dbReference type="PANTHER" id="PTHR15271">
    <property type="entry name" value="CHROMATIN ASSEMBLY FACTOR 1 SUBUNIT B"/>
    <property type="match status" value="1"/>
</dbReference>
<dbReference type="Pfam" id="PF24105">
    <property type="entry name" value="Beta-prop_CAF1B_HIR1"/>
    <property type="match status" value="2"/>
</dbReference>
<dbReference type="GO" id="GO:0006281">
    <property type="term" value="P:DNA repair"/>
    <property type="evidence" value="ECO:0007669"/>
    <property type="project" value="UniProtKB-KW"/>
</dbReference>
<dbReference type="GO" id="GO:0005634">
    <property type="term" value="C:nucleus"/>
    <property type="evidence" value="ECO:0007669"/>
    <property type="project" value="UniProtKB-SubCell"/>
</dbReference>
<feature type="repeat" description="WD" evidence="9">
    <location>
        <begin position="146"/>
        <end position="177"/>
    </location>
</feature>
<evidence type="ECO:0000256" key="7">
    <source>
        <dbReference type="ARBA" id="ARBA00023204"/>
    </source>
</evidence>
<feature type="compositionally biased region" description="Polar residues" evidence="10">
    <location>
        <begin position="300"/>
        <end position="311"/>
    </location>
</feature>
<evidence type="ECO:0000259" key="11">
    <source>
        <dbReference type="Pfam" id="PF24105"/>
    </source>
</evidence>
<dbReference type="InterPro" id="IPR036322">
    <property type="entry name" value="WD40_repeat_dom_sf"/>
</dbReference>
<feature type="compositionally biased region" description="Polar residues" evidence="10">
    <location>
        <begin position="386"/>
        <end position="396"/>
    </location>
</feature>
<feature type="compositionally biased region" description="Polar residues" evidence="10">
    <location>
        <begin position="912"/>
        <end position="924"/>
    </location>
</feature>
<name>A0A0P1BDL6_9BASI</name>
<keyword evidence="13" id="KW-1185">Reference proteome</keyword>
<dbReference type="AlphaFoldDB" id="A0A0P1BDL6"/>
<feature type="domain" description="CAF1B/HIR1 beta-propeller" evidence="11">
    <location>
        <begin position="645"/>
        <end position="837"/>
    </location>
</feature>
<dbReference type="PROSITE" id="PS50294">
    <property type="entry name" value="WD_REPEATS_REGION"/>
    <property type="match status" value="1"/>
</dbReference>
<organism evidence="12 13">
    <name type="scientific">Ceraceosorus bombacis</name>
    <dbReference type="NCBI Taxonomy" id="401625"/>
    <lineage>
        <taxon>Eukaryota</taxon>
        <taxon>Fungi</taxon>
        <taxon>Dikarya</taxon>
        <taxon>Basidiomycota</taxon>
        <taxon>Ustilaginomycotina</taxon>
        <taxon>Exobasidiomycetes</taxon>
        <taxon>Ceraceosorales</taxon>
        <taxon>Ceraceosoraceae</taxon>
        <taxon>Ceraceosorus</taxon>
    </lineage>
</organism>
<feature type="region of interest" description="Disordered" evidence="10">
    <location>
        <begin position="300"/>
        <end position="416"/>
    </location>
</feature>
<feature type="region of interest" description="Disordered" evidence="10">
    <location>
        <begin position="730"/>
        <end position="754"/>
    </location>
</feature>
<dbReference type="EMBL" id="CCYA01000238">
    <property type="protein sequence ID" value="CEH13948.1"/>
    <property type="molecule type" value="Genomic_DNA"/>
</dbReference>
<dbReference type="InterPro" id="IPR001680">
    <property type="entry name" value="WD40_rpt"/>
</dbReference>
<dbReference type="SMART" id="SM00320">
    <property type="entry name" value="WD40"/>
    <property type="match status" value="5"/>
</dbReference>
<protein>
    <submittedName>
        <fullName evidence="12">Chromatin assembly complex 1 subunit B/CAC2 (Contains WD40 repeats)</fullName>
    </submittedName>
</protein>
<evidence type="ECO:0000256" key="2">
    <source>
        <dbReference type="ARBA" id="ARBA00007306"/>
    </source>
</evidence>
<dbReference type="PROSITE" id="PS50082">
    <property type="entry name" value="WD_REPEATS_2"/>
    <property type="match status" value="1"/>
</dbReference>
<feature type="compositionally biased region" description="Pro residues" evidence="10">
    <location>
        <begin position="522"/>
        <end position="536"/>
    </location>
</feature>
<dbReference type="OrthoDB" id="71227at2759"/>
<evidence type="ECO:0000256" key="5">
    <source>
        <dbReference type="ARBA" id="ARBA00022763"/>
    </source>
</evidence>
<feature type="region of interest" description="Disordered" evidence="10">
    <location>
        <begin position="853"/>
        <end position="892"/>
    </location>
</feature>
<feature type="region of interest" description="Disordered" evidence="10">
    <location>
        <begin position="48"/>
        <end position="77"/>
    </location>
</feature>
<evidence type="ECO:0000256" key="6">
    <source>
        <dbReference type="ARBA" id="ARBA00022853"/>
    </source>
</evidence>
<evidence type="ECO:0000256" key="8">
    <source>
        <dbReference type="ARBA" id="ARBA00023242"/>
    </source>
</evidence>
<feature type="compositionally biased region" description="Low complexity" evidence="10">
    <location>
        <begin position="611"/>
        <end position="622"/>
    </location>
</feature>
<reference evidence="12 13" key="1">
    <citation type="submission" date="2014-09" db="EMBL/GenBank/DDBJ databases">
        <authorList>
            <person name="Magalhaes I.L.F."/>
            <person name="Oliveira U."/>
            <person name="Santos F.R."/>
            <person name="Vidigal T.H.D.A."/>
            <person name="Brescovit A.D."/>
            <person name="Santos A.J."/>
        </authorList>
    </citation>
    <scope>NUCLEOTIDE SEQUENCE [LARGE SCALE GENOMIC DNA]</scope>
</reference>
<comment type="subcellular location">
    <subcellularLocation>
        <location evidence="1">Nucleus</location>
    </subcellularLocation>
</comment>
<dbReference type="STRING" id="401625.A0A0P1BDL6"/>
<keyword evidence="5" id="KW-0227">DNA damage</keyword>
<feature type="compositionally biased region" description="Low complexity" evidence="10">
    <location>
        <begin position="332"/>
        <end position="347"/>
    </location>
</feature>
<evidence type="ECO:0000313" key="12">
    <source>
        <dbReference type="EMBL" id="CEH13948.1"/>
    </source>
</evidence>
<evidence type="ECO:0000256" key="3">
    <source>
        <dbReference type="ARBA" id="ARBA00022574"/>
    </source>
</evidence>
<sequence length="955" mass="98784">MVRTVTFEIRWHETQPIYSCNFQPISASHLRRVLDHNAAQAAGLAPGKTLEHASGSNTSAASVSTRPTAASTASASAPLTSRTQLPIMAGGQSWRFATAGGDNTARLWQVHPNIPSPAALAAAAAASGGASLPAPHPPRVEYLAALKRHSGVVNCVRFSPNGEQLATSGDDGTVIFWAQSDHSATTFGSTSIGALDDDPDAEFAKEHWSIRRIARPSASEIYDLAWAPDGEAIVVGGTDFVARIVNPHDGSIVREIAEHSHYVQGVAWDPWNELIATQSSDRSVHVHALQRLQHAEAATGSISGTNTISRNSRMDLHRRQGSGSAQGTTLISNSSYSSNPSSSHVSHGFVWDPTAKPPMRRASSHASHASASDDDRREGSAVLHQSRVTSVSTPSSAGPCKTFDRTRNGRSATPHDLVALPNAISSAGIRSATPTPVAVPPSPAISTSGASTSHAMNPPQTTPSRRSSFSGSQAETMSPMTSTTSLAPASVMGASANSNKATRRSMSRTRAAAAASATRSPSPVPPLPAIRAPPSPKQRLAQASAQGSLARVGMRMYGDENFSGFFRRLAFSPDGALLVTPSGIFDAPPMTPSSPTMAIASTSVSARRGSEAAQDARASPAPRASPVPSGFPPSLAPVPAPLAPRSTVYMYGRANLLKSNAPLAHLPGHKTASLVVSFSPMLYELRNNGGRSSIHTSAGPNGGDHDGGMLPHPTVPLEVGKQKTVALQSAASAAGGSASSTDVHNSADVEGKNQKAVADGANQGISMIGLPYRMIFAVATHDSVWIYDTQQGGPLCCFSNMHYASFTDLAWSPDGQTLMMCSTDGYCSVVVFDYGELGAPIAHAQQPCLQKSASQHTHTAGAGSAAMAPTPSSSSSGVSSAHKRSASGSISASTSHHVTSALGLGLGDAVDSSHTASPLSSTTKEASDVAGDANDGQSKKKRRVALTLEGPLGGR</sequence>
<dbReference type="InterPro" id="IPR015943">
    <property type="entry name" value="WD40/YVTN_repeat-like_dom_sf"/>
</dbReference>
<dbReference type="InterPro" id="IPR045145">
    <property type="entry name" value="PTHR15271"/>
</dbReference>
<comment type="similarity">
    <text evidence="2">Belongs to the WD repeat HIR1 family.</text>
</comment>
<feature type="region of interest" description="Disordered" evidence="10">
    <location>
        <begin position="909"/>
        <end position="955"/>
    </location>
</feature>
<evidence type="ECO:0000256" key="10">
    <source>
        <dbReference type="SAM" id="MobiDB-lite"/>
    </source>
</evidence>
<dbReference type="Gene3D" id="2.130.10.10">
    <property type="entry name" value="YVTN repeat-like/Quinoprotein amine dehydrogenase"/>
    <property type="match status" value="2"/>
</dbReference>
<keyword evidence="6" id="KW-0156">Chromatin regulator</keyword>
<evidence type="ECO:0000313" key="13">
    <source>
        <dbReference type="Proteomes" id="UP000054845"/>
    </source>
</evidence>
<dbReference type="GO" id="GO:0033186">
    <property type="term" value="C:CAF-1 complex"/>
    <property type="evidence" value="ECO:0007669"/>
    <property type="project" value="TreeGrafter"/>
</dbReference>
<evidence type="ECO:0000256" key="1">
    <source>
        <dbReference type="ARBA" id="ARBA00004123"/>
    </source>
</evidence>
<feature type="compositionally biased region" description="Low complexity" evidence="10">
    <location>
        <begin position="856"/>
        <end position="892"/>
    </location>
</feature>
<evidence type="ECO:0000256" key="4">
    <source>
        <dbReference type="ARBA" id="ARBA00022737"/>
    </source>
</evidence>
<keyword evidence="8" id="KW-0539">Nucleus</keyword>
<feature type="compositionally biased region" description="Low complexity" evidence="10">
    <location>
        <begin position="508"/>
        <end position="521"/>
    </location>
</feature>
<keyword evidence="3 9" id="KW-0853">WD repeat</keyword>
<feature type="compositionally biased region" description="Polar residues" evidence="10">
    <location>
        <begin position="321"/>
        <end position="331"/>
    </location>
</feature>
<feature type="region of interest" description="Disordered" evidence="10">
    <location>
        <begin position="431"/>
        <end position="542"/>
    </location>
</feature>
<keyword evidence="7" id="KW-0234">DNA repair</keyword>
<dbReference type="GO" id="GO:0006334">
    <property type="term" value="P:nucleosome assembly"/>
    <property type="evidence" value="ECO:0007669"/>
    <property type="project" value="TreeGrafter"/>
</dbReference>
<evidence type="ECO:0000256" key="9">
    <source>
        <dbReference type="PROSITE-ProRule" id="PRU00221"/>
    </source>
</evidence>
<accession>A0A0P1BDL6</accession>
<feature type="compositionally biased region" description="Pro residues" evidence="10">
    <location>
        <begin position="623"/>
        <end position="632"/>
    </location>
</feature>
<feature type="compositionally biased region" description="Low complexity" evidence="10">
    <location>
        <begin position="730"/>
        <end position="740"/>
    </location>
</feature>
<proteinExistence type="inferred from homology"/>
<feature type="domain" description="CAF1B/HIR1 beta-propeller" evidence="11">
    <location>
        <begin position="139"/>
        <end position="293"/>
    </location>
</feature>